<comment type="caution">
    <text evidence="3">The sequence shown here is derived from an EMBL/GenBank/DDBJ whole genome shotgun (WGS) entry which is preliminary data.</text>
</comment>
<dbReference type="Proteomes" id="UP001568894">
    <property type="component" value="Unassembled WGS sequence"/>
</dbReference>
<evidence type="ECO:0000313" key="4">
    <source>
        <dbReference type="Proteomes" id="UP001568894"/>
    </source>
</evidence>
<feature type="domain" description="N-acetyltransferase" evidence="2">
    <location>
        <begin position="7"/>
        <end position="153"/>
    </location>
</feature>
<proteinExistence type="predicted"/>
<dbReference type="InterPro" id="IPR000182">
    <property type="entry name" value="GNAT_dom"/>
</dbReference>
<organism evidence="3 4">
    <name type="scientific">Flavobacterium frigidarium</name>
    <dbReference type="NCBI Taxonomy" id="99286"/>
    <lineage>
        <taxon>Bacteria</taxon>
        <taxon>Pseudomonadati</taxon>
        <taxon>Bacteroidota</taxon>
        <taxon>Flavobacteriia</taxon>
        <taxon>Flavobacteriales</taxon>
        <taxon>Flavobacteriaceae</taxon>
        <taxon>Flavobacterium</taxon>
    </lineage>
</organism>
<dbReference type="Pfam" id="PF00583">
    <property type="entry name" value="Acetyltransf_1"/>
    <property type="match status" value="1"/>
</dbReference>
<dbReference type="PANTHER" id="PTHR13947">
    <property type="entry name" value="GNAT FAMILY N-ACETYLTRANSFERASE"/>
    <property type="match status" value="1"/>
</dbReference>
<keyword evidence="4" id="KW-1185">Reference proteome</keyword>
<reference evidence="3 4" key="1">
    <citation type="submission" date="2023-05" db="EMBL/GenBank/DDBJ databases">
        <title>Adaptations of aquatic viruses from atmosphere-close ecosystems of the Central Arctic Ocean.</title>
        <authorList>
            <person name="Rahlff J."/>
            <person name="Holmfeldt K."/>
        </authorList>
    </citation>
    <scope>NUCLEOTIDE SEQUENCE [LARGE SCALE GENOMIC DNA]</scope>
    <source>
        <strain evidence="3 4">Arc14</strain>
    </source>
</reference>
<dbReference type="RefSeq" id="WP_371568046.1">
    <property type="nucleotide sequence ID" value="NZ_JASMRN010000002.1"/>
</dbReference>
<dbReference type="PANTHER" id="PTHR13947:SF37">
    <property type="entry name" value="LD18367P"/>
    <property type="match status" value="1"/>
</dbReference>
<sequence>MVQDNFKIVRTTSENPDFAQLVALLDASLWASYPHLGSDYWGNNILEINPNVLIVYQNDIAVSCSCFKKKDAKTIEIKRMFVADNFRGNGLAQMMLTELESWARDLNFTRSILETLNKQESAIKMYSKSGYVIIANYEPYLGRTASICMGKDI</sequence>
<gene>
    <name evidence="3" type="ORF">QO192_03555</name>
</gene>
<dbReference type="InterPro" id="IPR016181">
    <property type="entry name" value="Acyl_CoA_acyltransferase"/>
</dbReference>
<protein>
    <submittedName>
        <fullName evidence="3">GNAT family N-acetyltransferase</fullName>
    </submittedName>
</protein>
<keyword evidence="1" id="KW-0808">Transferase</keyword>
<dbReference type="CDD" id="cd04301">
    <property type="entry name" value="NAT_SF"/>
    <property type="match status" value="1"/>
</dbReference>
<name>A0ABV4KCD3_9FLAO</name>
<dbReference type="EMBL" id="JASMRN010000002">
    <property type="protein sequence ID" value="MEZ7514355.1"/>
    <property type="molecule type" value="Genomic_DNA"/>
</dbReference>
<dbReference type="SUPFAM" id="SSF55729">
    <property type="entry name" value="Acyl-CoA N-acyltransferases (Nat)"/>
    <property type="match status" value="1"/>
</dbReference>
<dbReference type="InterPro" id="IPR050769">
    <property type="entry name" value="NAT_camello-type"/>
</dbReference>
<evidence type="ECO:0000256" key="1">
    <source>
        <dbReference type="ARBA" id="ARBA00022679"/>
    </source>
</evidence>
<accession>A0ABV4KCD3</accession>
<dbReference type="PROSITE" id="PS51186">
    <property type="entry name" value="GNAT"/>
    <property type="match status" value="1"/>
</dbReference>
<dbReference type="Gene3D" id="3.40.630.30">
    <property type="match status" value="1"/>
</dbReference>
<evidence type="ECO:0000313" key="3">
    <source>
        <dbReference type="EMBL" id="MEZ7514355.1"/>
    </source>
</evidence>
<evidence type="ECO:0000259" key="2">
    <source>
        <dbReference type="PROSITE" id="PS51186"/>
    </source>
</evidence>